<reference evidence="5 6" key="1">
    <citation type="journal article" date="2019" name="ISME J.">
        <title>Isolation and characterization of a thermophilic sulfur- and iron-reducing thaumarchaeote from a terrestrial acidic hot spring.</title>
        <authorList>
            <person name="Kato S."/>
            <person name="Itoh T."/>
            <person name="Yuki M."/>
            <person name="Nagamori M."/>
            <person name="Ohnishi M."/>
            <person name="Uematsu K."/>
            <person name="Suzuki K."/>
            <person name="Takashina T."/>
            <person name="Ohkuma M."/>
        </authorList>
    </citation>
    <scope>NUCLEOTIDE SEQUENCE [LARGE SCALE GENOMIC DNA]</scope>
    <source>
        <strain evidence="5 6">NAS-02</strain>
    </source>
</reference>
<evidence type="ECO:0000256" key="1">
    <source>
        <dbReference type="ARBA" id="ARBA00009106"/>
    </source>
</evidence>
<gene>
    <name evidence="5" type="ORF">NAS2_0484</name>
</gene>
<feature type="region of interest" description="Disordered" evidence="4">
    <location>
        <begin position="1"/>
        <end position="31"/>
    </location>
</feature>
<dbReference type="AlphaFoldDB" id="A0A4P2VEK4"/>
<dbReference type="Gene3D" id="3.30.63.20">
    <property type="match status" value="1"/>
</dbReference>
<dbReference type="InterPro" id="IPR036390">
    <property type="entry name" value="WH_DNA-bd_sf"/>
</dbReference>
<dbReference type="InterPro" id="IPR004977">
    <property type="entry name" value="Ribosomal_eS25"/>
</dbReference>
<keyword evidence="3" id="KW-0687">Ribonucleoprotein</keyword>
<evidence type="ECO:0000256" key="3">
    <source>
        <dbReference type="ARBA" id="ARBA00023274"/>
    </source>
</evidence>
<dbReference type="GO" id="GO:0005840">
    <property type="term" value="C:ribosome"/>
    <property type="evidence" value="ECO:0007669"/>
    <property type="project" value="UniProtKB-KW"/>
</dbReference>
<proteinExistence type="inferred from homology"/>
<dbReference type="Proteomes" id="UP000509448">
    <property type="component" value="Chromosome"/>
</dbReference>
<keyword evidence="6" id="KW-1185">Reference proteome</keyword>
<evidence type="ECO:0000256" key="4">
    <source>
        <dbReference type="SAM" id="MobiDB-lite"/>
    </source>
</evidence>
<accession>A0A4P2VEK4</accession>
<evidence type="ECO:0000313" key="5">
    <source>
        <dbReference type="EMBL" id="BBE41873.1"/>
    </source>
</evidence>
<dbReference type="SUPFAM" id="SSF46785">
    <property type="entry name" value="Winged helix' DNA-binding domain"/>
    <property type="match status" value="1"/>
</dbReference>
<evidence type="ECO:0008006" key="7">
    <source>
        <dbReference type="Google" id="ProtNLM"/>
    </source>
</evidence>
<dbReference type="Pfam" id="PF03297">
    <property type="entry name" value="Ribosomal_S25"/>
    <property type="match status" value="1"/>
</dbReference>
<dbReference type="KEGG" id="ccai:NAS2_0484"/>
<protein>
    <recommendedName>
        <fullName evidence="7">MarR family transcriptional regulator</fullName>
    </recommendedName>
</protein>
<dbReference type="EMBL" id="AP018732">
    <property type="protein sequence ID" value="BBE41873.1"/>
    <property type="molecule type" value="Genomic_DNA"/>
</dbReference>
<dbReference type="GO" id="GO:1990904">
    <property type="term" value="C:ribonucleoprotein complex"/>
    <property type="evidence" value="ECO:0007669"/>
    <property type="project" value="UniProtKB-KW"/>
</dbReference>
<evidence type="ECO:0000313" key="6">
    <source>
        <dbReference type="Proteomes" id="UP000509448"/>
    </source>
</evidence>
<comment type="similarity">
    <text evidence="1">Belongs to the eukaryotic ribosomal protein eS25 family.</text>
</comment>
<dbReference type="RefSeq" id="WP_174448167.1">
    <property type="nucleotide sequence ID" value="NZ_AP018732.1"/>
</dbReference>
<name>A0A4P2VEK4_9ARCH</name>
<dbReference type="OrthoDB" id="12000at2157"/>
<dbReference type="GeneID" id="55584303"/>
<keyword evidence="2" id="KW-0689">Ribosomal protein</keyword>
<evidence type="ECO:0000256" key="2">
    <source>
        <dbReference type="ARBA" id="ARBA00022980"/>
    </source>
</evidence>
<sequence length="110" mass="11660">MSKASKKAEKGKEKGKQPERERAKGVAEGKARADALLVEDPKYVLEKLRPLKALTIYSVAQALGVKGSTASALLRKLVESGAAVRVGGYSGHYVYAIKEDSAQSSPATQS</sequence>
<organism evidence="5 6">
    <name type="scientific">Conexivisphaera calida</name>
    <dbReference type="NCBI Taxonomy" id="1874277"/>
    <lineage>
        <taxon>Archaea</taxon>
        <taxon>Nitrososphaerota</taxon>
        <taxon>Conexivisphaeria</taxon>
        <taxon>Conexivisphaerales</taxon>
        <taxon>Conexivisphaeraceae</taxon>
        <taxon>Conexivisphaera</taxon>
    </lineage>
</organism>